<evidence type="ECO:0000256" key="2">
    <source>
        <dbReference type="ARBA" id="ARBA00004613"/>
    </source>
</evidence>
<dbReference type="GO" id="GO:0009424">
    <property type="term" value="C:bacterial-type flagellum hook"/>
    <property type="evidence" value="ECO:0007669"/>
    <property type="project" value="UniProtKB-UniRule"/>
</dbReference>
<dbReference type="GO" id="GO:0005198">
    <property type="term" value="F:structural molecule activity"/>
    <property type="evidence" value="ECO:0007669"/>
    <property type="project" value="UniProtKB-UniRule"/>
</dbReference>
<keyword evidence="5 7" id="KW-0964">Secreted</keyword>
<name>A0A4R6WVZ0_9PROT</name>
<dbReference type="PRINTS" id="PR01005">
    <property type="entry name" value="FLGHOOKAP1"/>
</dbReference>
<dbReference type="OrthoDB" id="7181295at2"/>
<comment type="similarity">
    <text evidence="3 7">Belongs to the flagella basal body rod proteins family.</text>
</comment>
<proteinExistence type="inferred from homology"/>
<keyword evidence="11" id="KW-1185">Reference proteome</keyword>
<accession>A0A4R6WVZ0</accession>
<dbReference type="GO" id="GO:0044780">
    <property type="term" value="P:bacterial-type flagellum assembly"/>
    <property type="evidence" value="ECO:0007669"/>
    <property type="project" value="InterPro"/>
</dbReference>
<dbReference type="InterPro" id="IPR010930">
    <property type="entry name" value="Flg_bb/hook_C_dom"/>
</dbReference>
<comment type="caution">
    <text evidence="10">The sequence shown here is derived from an EMBL/GenBank/DDBJ whole genome shotgun (WGS) entry which is preliminary data.</text>
</comment>
<dbReference type="RefSeq" id="WP_133612388.1">
    <property type="nucleotide sequence ID" value="NZ_SNYW01000006.1"/>
</dbReference>
<dbReference type="PANTHER" id="PTHR30033">
    <property type="entry name" value="FLAGELLAR HOOK-ASSOCIATED PROTEIN 1"/>
    <property type="match status" value="1"/>
</dbReference>
<evidence type="ECO:0000256" key="7">
    <source>
        <dbReference type="RuleBase" id="RU362065"/>
    </source>
</evidence>
<gene>
    <name evidence="7" type="primary">flgK</name>
    <name evidence="10" type="ORF">A8950_0911</name>
</gene>
<dbReference type="InterPro" id="IPR002371">
    <property type="entry name" value="FlgK"/>
</dbReference>
<evidence type="ECO:0000256" key="5">
    <source>
        <dbReference type="ARBA" id="ARBA00022525"/>
    </source>
</evidence>
<dbReference type="Pfam" id="PF06429">
    <property type="entry name" value="Flg_bbr_C"/>
    <property type="match status" value="1"/>
</dbReference>
<evidence type="ECO:0000256" key="3">
    <source>
        <dbReference type="ARBA" id="ARBA00009677"/>
    </source>
</evidence>
<sequence>MSLTGALNAAISSLRVNQANIQVLSANIARANDPNYTKKSLSRESIYLGENQVGGVAIANYASAVNDSLRKQWESLIAKDGTTSAQNKYMQQLQQVLGTSTDQAGLPTLYTQFLTAWQNLQTSPDSDAAQQMVIQYGDQLADEVARIAGAVDAIDRDIKTDIEGSLEDFNGLLEKLFEVNLRLRSSQSGSAGQTELIDQRDALVRQISQYADVRTVERENGAIAVFTASGLSLIDGPPSRFTYDGVNIFRSDDPTQAVDLLFRDGKLRALLDLRLDNSAKGLPASSDPATEIIRKMRSQLDAVVSVMTTTIGQSTTFSAAYDGAGSSLRIEASFQTTIAATPASAQHSTVFLAGDLRPGDIFEVEINGKIFSYTAQETDTSLDQIAAGLAARINTDTTLGVTAINGVASLQIVANASDVPFSILSRANGELPELRSSFFTGTDRYTFQVNQALLDGTQQLKKNAANDVVNALNATDRTFTAAGIALSGVSYKGIFTGMVGTSLLGAKFILDQSKFNAESVTQTEQRYQADVAVNLDEEIANLQVLQNAYAASARLMTVVQQLFDTLQAAVR</sequence>
<comment type="subcellular location">
    <subcellularLocation>
        <location evidence="1 7">Bacterial flagellum</location>
    </subcellularLocation>
    <subcellularLocation>
        <location evidence="2 7">Secreted</location>
    </subcellularLocation>
</comment>
<reference evidence="10 11" key="1">
    <citation type="submission" date="2019-03" db="EMBL/GenBank/DDBJ databases">
        <title>Genomic Encyclopedia of Type Strains, Phase III (KMG-III): the genomes of soil and plant-associated and newly described type strains.</title>
        <authorList>
            <person name="Whitman W."/>
        </authorList>
    </citation>
    <scope>NUCLEOTIDE SEQUENCE [LARGE SCALE GENOMIC DNA]</scope>
    <source>
        <strain evidence="10 11">CGMCC 1.7660</strain>
    </source>
</reference>
<keyword evidence="10" id="KW-0282">Flagellum</keyword>
<dbReference type="InterPro" id="IPR053927">
    <property type="entry name" value="FlgK_helical"/>
</dbReference>
<evidence type="ECO:0000256" key="1">
    <source>
        <dbReference type="ARBA" id="ARBA00004365"/>
    </source>
</evidence>
<keyword evidence="6 7" id="KW-0975">Bacterial flagellum</keyword>
<dbReference type="GO" id="GO:0005576">
    <property type="term" value="C:extracellular region"/>
    <property type="evidence" value="ECO:0007669"/>
    <property type="project" value="UniProtKB-SubCell"/>
</dbReference>
<feature type="domain" description="Flagellar hook-associated protein FlgK helical" evidence="9">
    <location>
        <begin position="90"/>
        <end position="313"/>
    </location>
</feature>
<organism evidence="10 11">
    <name type="scientific">Dongia mobilis</name>
    <dbReference type="NCBI Taxonomy" id="578943"/>
    <lineage>
        <taxon>Bacteria</taxon>
        <taxon>Pseudomonadati</taxon>
        <taxon>Pseudomonadota</taxon>
        <taxon>Alphaproteobacteria</taxon>
        <taxon>Rhodospirillales</taxon>
        <taxon>Dongiaceae</taxon>
        <taxon>Dongia</taxon>
    </lineage>
</organism>
<dbReference type="Pfam" id="PF22638">
    <property type="entry name" value="FlgK_D1"/>
    <property type="match status" value="1"/>
</dbReference>
<evidence type="ECO:0000313" key="11">
    <source>
        <dbReference type="Proteomes" id="UP000295783"/>
    </source>
</evidence>
<evidence type="ECO:0000313" key="10">
    <source>
        <dbReference type="EMBL" id="TDQ84360.1"/>
    </source>
</evidence>
<feature type="domain" description="Flagellar basal-body/hook protein C-terminal" evidence="8">
    <location>
        <begin position="531"/>
        <end position="566"/>
    </location>
</feature>
<dbReference type="EMBL" id="SNYW01000006">
    <property type="protein sequence ID" value="TDQ84360.1"/>
    <property type="molecule type" value="Genomic_DNA"/>
</dbReference>
<dbReference type="PANTHER" id="PTHR30033:SF2">
    <property type="entry name" value="FLAGELLAR HOOK PROTEIN"/>
    <property type="match status" value="1"/>
</dbReference>
<dbReference type="Proteomes" id="UP000295783">
    <property type="component" value="Unassembled WGS sequence"/>
</dbReference>
<keyword evidence="10" id="KW-0966">Cell projection</keyword>
<protein>
    <recommendedName>
        <fullName evidence="4 7">Flagellar hook-associated protein 1</fullName>
        <shortName evidence="7">HAP1</shortName>
    </recommendedName>
</protein>
<evidence type="ECO:0000256" key="6">
    <source>
        <dbReference type="ARBA" id="ARBA00023143"/>
    </source>
</evidence>
<evidence type="ECO:0000256" key="4">
    <source>
        <dbReference type="ARBA" id="ARBA00016244"/>
    </source>
</evidence>
<evidence type="ECO:0000259" key="8">
    <source>
        <dbReference type="Pfam" id="PF06429"/>
    </source>
</evidence>
<evidence type="ECO:0000259" key="9">
    <source>
        <dbReference type="Pfam" id="PF22638"/>
    </source>
</evidence>
<dbReference type="SUPFAM" id="SSF64518">
    <property type="entry name" value="Phase 1 flagellin"/>
    <property type="match status" value="1"/>
</dbReference>
<keyword evidence="10" id="KW-0969">Cilium</keyword>
<dbReference type="AlphaFoldDB" id="A0A4R6WVZ0"/>